<reference evidence="1" key="2">
    <citation type="submission" date="2018-03" db="EMBL/GenBank/DDBJ databases">
        <title>The Triticum urartu genome reveals the dynamic nature of wheat genome evolution.</title>
        <authorList>
            <person name="Ling H."/>
            <person name="Ma B."/>
            <person name="Shi X."/>
            <person name="Liu H."/>
            <person name="Dong L."/>
            <person name="Sun H."/>
            <person name="Cao Y."/>
            <person name="Gao Q."/>
            <person name="Zheng S."/>
            <person name="Li Y."/>
            <person name="Yu Y."/>
            <person name="Du H."/>
            <person name="Qi M."/>
            <person name="Li Y."/>
            <person name="Yu H."/>
            <person name="Cui Y."/>
            <person name="Wang N."/>
            <person name="Chen C."/>
            <person name="Wu H."/>
            <person name="Zhao Y."/>
            <person name="Zhang J."/>
            <person name="Li Y."/>
            <person name="Zhou W."/>
            <person name="Zhang B."/>
            <person name="Hu W."/>
            <person name="Eijk M."/>
            <person name="Tang J."/>
            <person name="Witsenboer H."/>
            <person name="Zhao S."/>
            <person name="Li Z."/>
            <person name="Zhang A."/>
            <person name="Wang D."/>
            <person name="Liang C."/>
        </authorList>
    </citation>
    <scope>NUCLEOTIDE SEQUENCE [LARGE SCALE GENOMIC DNA]</scope>
    <source>
        <strain evidence="1">cv. G1812</strain>
    </source>
</reference>
<keyword evidence="2" id="KW-1185">Reference proteome</keyword>
<evidence type="ECO:0000313" key="1">
    <source>
        <dbReference type="EnsemblPlants" id="TuG1812G0200004087.01.T02.cds269769"/>
    </source>
</evidence>
<proteinExistence type="predicted"/>
<accession>A0A8R7TK64</accession>
<dbReference type="Gramene" id="TuG1812G0200004087.01.T02">
    <property type="protein sequence ID" value="TuG1812G0200004087.01.T02.cds269769"/>
    <property type="gene ID" value="TuG1812G0200004087.01"/>
</dbReference>
<dbReference type="Proteomes" id="UP000015106">
    <property type="component" value="Chromosome 2"/>
</dbReference>
<dbReference type="AlphaFoldDB" id="A0A8R7TK64"/>
<reference evidence="1" key="3">
    <citation type="submission" date="2022-06" db="UniProtKB">
        <authorList>
            <consortium name="EnsemblPlants"/>
        </authorList>
    </citation>
    <scope>IDENTIFICATION</scope>
</reference>
<reference evidence="2" key="1">
    <citation type="journal article" date="2013" name="Nature">
        <title>Draft genome of the wheat A-genome progenitor Triticum urartu.</title>
        <authorList>
            <person name="Ling H.Q."/>
            <person name="Zhao S."/>
            <person name="Liu D."/>
            <person name="Wang J."/>
            <person name="Sun H."/>
            <person name="Zhang C."/>
            <person name="Fan H."/>
            <person name="Li D."/>
            <person name="Dong L."/>
            <person name="Tao Y."/>
            <person name="Gao C."/>
            <person name="Wu H."/>
            <person name="Li Y."/>
            <person name="Cui Y."/>
            <person name="Guo X."/>
            <person name="Zheng S."/>
            <person name="Wang B."/>
            <person name="Yu K."/>
            <person name="Liang Q."/>
            <person name="Yang W."/>
            <person name="Lou X."/>
            <person name="Chen J."/>
            <person name="Feng M."/>
            <person name="Jian J."/>
            <person name="Zhang X."/>
            <person name="Luo G."/>
            <person name="Jiang Y."/>
            <person name="Liu J."/>
            <person name="Wang Z."/>
            <person name="Sha Y."/>
            <person name="Zhang B."/>
            <person name="Wu H."/>
            <person name="Tang D."/>
            <person name="Shen Q."/>
            <person name="Xue P."/>
            <person name="Zou S."/>
            <person name="Wang X."/>
            <person name="Liu X."/>
            <person name="Wang F."/>
            <person name="Yang Y."/>
            <person name="An X."/>
            <person name="Dong Z."/>
            <person name="Zhang K."/>
            <person name="Zhang X."/>
            <person name="Luo M.C."/>
            <person name="Dvorak J."/>
            <person name="Tong Y."/>
            <person name="Wang J."/>
            <person name="Yang H."/>
            <person name="Li Z."/>
            <person name="Wang D."/>
            <person name="Zhang A."/>
            <person name="Wang J."/>
        </authorList>
    </citation>
    <scope>NUCLEOTIDE SEQUENCE</scope>
    <source>
        <strain evidence="2">cv. G1812</strain>
    </source>
</reference>
<protein>
    <submittedName>
        <fullName evidence="1">Uncharacterized protein</fullName>
    </submittedName>
</protein>
<evidence type="ECO:0000313" key="2">
    <source>
        <dbReference type="Proteomes" id="UP000015106"/>
    </source>
</evidence>
<name>A0A8R7TK64_TRIUA</name>
<organism evidence="1 2">
    <name type="scientific">Triticum urartu</name>
    <name type="common">Red wild einkorn</name>
    <name type="synonym">Crithodium urartu</name>
    <dbReference type="NCBI Taxonomy" id="4572"/>
    <lineage>
        <taxon>Eukaryota</taxon>
        <taxon>Viridiplantae</taxon>
        <taxon>Streptophyta</taxon>
        <taxon>Embryophyta</taxon>
        <taxon>Tracheophyta</taxon>
        <taxon>Spermatophyta</taxon>
        <taxon>Magnoliopsida</taxon>
        <taxon>Liliopsida</taxon>
        <taxon>Poales</taxon>
        <taxon>Poaceae</taxon>
        <taxon>BOP clade</taxon>
        <taxon>Pooideae</taxon>
        <taxon>Triticodae</taxon>
        <taxon>Triticeae</taxon>
        <taxon>Triticinae</taxon>
        <taxon>Triticum</taxon>
    </lineage>
</organism>
<sequence length="35" mass="3854">MSLSVVVHMYAVIFWCCPGFHPTAFVQMAGECSGF</sequence>
<dbReference type="EnsemblPlants" id="TuG1812G0200004087.01.T02">
    <property type="protein sequence ID" value="TuG1812G0200004087.01.T02.cds269769"/>
    <property type="gene ID" value="TuG1812G0200004087.01"/>
</dbReference>